<dbReference type="PROSITE" id="PS50043">
    <property type="entry name" value="HTH_LUXR_2"/>
    <property type="match status" value="1"/>
</dbReference>
<dbReference type="InterPro" id="IPR035965">
    <property type="entry name" value="PAS-like_dom_sf"/>
</dbReference>
<dbReference type="NCBIfam" id="TIGR00229">
    <property type="entry name" value="sensory_box"/>
    <property type="match status" value="1"/>
</dbReference>
<dbReference type="SUPFAM" id="SSF55785">
    <property type="entry name" value="PYP-like sensor domain (PAS domain)"/>
    <property type="match status" value="1"/>
</dbReference>
<protein>
    <submittedName>
        <fullName evidence="2">Transcriptional regulator</fullName>
    </submittedName>
</protein>
<dbReference type="SUPFAM" id="SSF46894">
    <property type="entry name" value="C-terminal effector domain of the bipartite response regulators"/>
    <property type="match status" value="1"/>
</dbReference>
<dbReference type="EMBL" id="DS990137">
    <property type="protein sequence ID" value="EET24355.1"/>
    <property type="molecule type" value="Genomic_DNA"/>
</dbReference>
<dbReference type="GO" id="GO:0006355">
    <property type="term" value="P:regulation of DNA-templated transcription"/>
    <property type="evidence" value="ECO:0007669"/>
    <property type="project" value="InterPro"/>
</dbReference>
<dbReference type="CDD" id="cd00130">
    <property type="entry name" value="PAS"/>
    <property type="match status" value="1"/>
</dbReference>
<dbReference type="GO" id="GO:0003677">
    <property type="term" value="F:DNA binding"/>
    <property type="evidence" value="ECO:0007669"/>
    <property type="project" value="InterPro"/>
</dbReference>
<dbReference type="Gene3D" id="1.10.10.10">
    <property type="entry name" value="Winged helix-like DNA-binding domain superfamily/Winged helix DNA-binding domain"/>
    <property type="match status" value="1"/>
</dbReference>
<dbReference type="Proteomes" id="UP000004687">
    <property type="component" value="Unassembled WGS sequence"/>
</dbReference>
<reference evidence="2" key="1">
    <citation type="submission" date="2005-09" db="EMBL/GenBank/DDBJ databases">
        <title>Annotation of Vibrio cholerae MO10.</title>
        <authorList>
            <person name="Colwell R."/>
            <person name="Grim C.J."/>
            <person name="Young S."/>
            <person name="Jaffe D."/>
            <person name="Gnerre S."/>
            <person name="Berlin A."/>
            <person name="Heiman D."/>
            <person name="Hepburn T."/>
            <person name="Shea T."/>
            <person name="Sykes S."/>
            <person name="Yandava C."/>
            <person name="Alvarado L."/>
            <person name="Kodira C."/>
            <person name="Borodovsky M."/>
            <person name="Heidelberg J."/>
            <person name="Lander E."/>
            <person name="Galagan J."/>
            <person name="Nusbaum C."/>
            <person name="Birren B."/>
        </authorList>
    </citation>
    <scope>NUCLEOTIDE SEQUENCE [LARGE SCALE GENOMIC DNA]</scope>
    <source>
        <strain evidence="2">MO10</strain>
    </source>
</reference>
<dbReference type="PRINTS" id="PR00038">
    <property type="entry name" value="HTHLUXR"/>
</dbReference>
<dbReference type="InterPro" id="IPR013656">
    <property type="entry name" value="PAS_4"/>
</dbReference>
<dbReference type="InterPro" id="IPR000792">
    <property type="entry name" value="Tscrpt_reg_LuxR_C"/>
</dbReference>
<evidence type="ECO:0000313" key="2">
    <source>
        <dbReference type="EMBL" id="EET24355.1"/>
    </source>
</evidence>
<proteinExistence type="predicted"/>
<accession>A0A0X1L1D6</accession>
<dbReference type="Pfam" id="PF00196">
    <property type="entry name" value="GerE"/>
    <property type="match status" value="1"/>
</dbReference>
<dbReference type="CDD" id="cd06170">
    <property type="entry name" value="LuxR_C_like"/>
    <property type="match status" value="1"/>
</dbReference>
<dbReference type="FunFam" id="3.30.450.20:FF:000193">
    <property type="entry name" value="Transcriptional regulator, LuxR family"/>
    <property type="match status" value="1"/>
</dbReference>
<dbReference type="SMR" id="A0A0X1L1D6"/>
<dbReference type="Gene3D" id="3.30.450.20">
    <property type="entry name" value="PAS domain"/>
    <property type="match status" value="1"/>
</dbReference>
<name>A0A0X1L1D6_VIBCO</name>
<reference evidence="2" key="2">
    <citation type="submission" date="2008-07" db="EMBL/GenBank/DDBJ databases">
        <authorList>
            <consortium name="Broad Institute Genome Sequencing Platform"/>
            <person name="Colwell R."/>
            <person name="Grim C.J."/>
            <person name="Young S."/>
            <person name="Jaffe D."/>
            <person name="Gnerre S."/>
            <person name="Berlin A."/>
            <person name="Heiman D."/>
            <person name="Hepburn T."/>
            <person name="Shea T."/>
            <person name="Sykes S."/>
            <person name="Alvarado L."/>
            <person name="Kodira C."/>
            <person name="Heidelberg J."/>
            <person name="Lander E."/>
            <person name="Galagan J."/>
            <person name="Nusbaum C."/>
            <person name="Birren B."/>
        </authorList>
    </citation>
    <scope>NUCLEOTIDE SEQUENCE [LARGE SCALE GENOMIC DNA]</scope>
    <source>
        <strain evidence="2">MO10</strain>
    </source>
</reference>
<dbReference type="InterPro" id="IPR036388">
    <property type="entry name" value="WH-like_DNA-bd_sf"/>
</dbReference>
<dbReference type="SMART" id="SM00421">
    <property type="entry name" value="HTH_LUXR"/>
    <property type="match status" value="1"/>
</dbReference>
<feature type="domain" description="HTH luxR-type" evidence="1">
    <location>
        <begin position="222"/>
        <end position="287"/>
    </location>
</feature>
<dbReference type="AlphaFoldDB" id="A0A0X1L1D6"/>
<dbReference type="Pfam" id="PF08448">
    <property type="entry name" value="PAS_4"/>
    <property type="match status" value="1"/>
</dbReference>
<sequence>MLGINMIPLCVQQTLAGFMEPLLHVDKICFLYLCQPVFRLAFFHPNSPRIGKISLQSTLLLVSYRRISSGGYGVPNHLTLEQISLFKQLPGYWGCKDLNSVFVYANQAYGELIGLKRAEDCIGRTDFEMPSPTAACAAEFQQQDRYVIETGHSVKVLDIHPYPDGHWHAHIFTKTPWRDSQGKIQGTIFFGQDLTDTAILEVGHWVCRATGLSTSTTFKSVADRDTLKLTARESEVLFLLLYGKKPQHIARVMGISIKTVEGYEAKLRSKFGALSKDQLIDLALDRGFGSVIPKTLLRKQLSVVLSDHTIPKKVDVVAQ</sequence>
<dbReference type="HOGENOM" id="CLU_075576_0_0_6"/>
<dbReference type="InterPro" id="IPR016032">
    <property type="entry name" value="Sig_transdc_resp-reg_C-effctor"/>
</dbReference>
<evidence type="ECO:0000259" key="1">
    <source>
        <dbReference type="PROSITE" id="PS50043"/>
    </source>
</evidence>
<organism evidence="2">
    <name type="scientific">Vibrio cholerae (strain MO10)</name>
    <dbReference type="NCBI Taxonomy" id="345072"/>
    <lineage>
        <taxon>Bacteria</taxon>
        <taxon>Pseudomonadati</taxon>
        <taxon>Pseudomonadota</taxon>
        <taxon>Gammaproteobacteria</taxon>
        <taxon>Vibrionales</taxon>
        <taxon>Vibrionaceae</taxon>
        <taxon>Vibrio</taxon>
    </lineage>
</organism>
<gene>
    <name evidence="2" type="ORF">VchoM_02382</name>
</gene>
<dbReference type="InterPro" id="IPR000014">
    <property type="entry name" value="PAS"/>
</dbReference>